<dbReference type="Proteomes" id="UP001203207">
    <property type="component" value="Unassembled WGS sequence"/>
</dbReference>
<comment type="caution">
    <text evidence="1">The sequence shown here is derived from an EMBL/GenBank/DDBJ whole genome shotgun (WGS) entry which is preliminary data.</text>
</comment>
<name>A0AAE3K7M8_9EURY</name>
<accession>A0AAE3K7M8</accession>
<evidence type="ECO:0000313" key="1">
    <source>
        <dbReference type="EMBL" id="MCL9816163.1"/>
    </source>
</evidence>
<proteinExistence type="predicted"/>
<dbReference type="RefSeq" id="WP_250583198.1">
    <property type="nucleotide sequence ID" value="NZ_JAKRVX010000002.1"/>
</dbReference>
<reference evidence="1" key="2">
    <citation type="submission" date="2022-02" db="EMBL/GenBank/DDBJ databases">
        <authorList>
            <person name="Elcheninov A.G."/>
            <person name="Sorokin D.Y."/>
            <person name="Kublanov I.V."/>
        </authorList>
    </citation>
    <scope>NUCLEOTIDE SEQUENCE</scope>
    <source>
        <strain evidence="1">AArc-St2</strain>
    </source>
</reference>
<dbReference type="AlphaFoldDB" id="A0AAE3K7M8"/>
<keyword evidence="2" id="KW-1185">Reference proteome</keyword>
<protein>
    <submittedName>
        <fullName evidence="1">ATPase</fullName>
    </submittedName>
</protein>
<reference evidence="1" key="1">
    <citation type="journal article" date="2022" name="Syst. Appl. Microbiol.">
        <title>Natronocalculus amylovorans gen. nov., sp. nov., and Natranaeroarchaeum aerophilus sp. nov., dominant culturable amylolytic natronoarchaea from hypersaline soda lakes in southwestern Siberia.</title>
        <authorList>
            <person name="Sorokin D.Y."/>
            <person name="Elcheninov A.G."/>
            <person name="Khizhniak T.V."/>
            <person name="Koenen M."/>
            <person name="Bale N.J."/>
            <person name="Damste J.S.S."/>
            <person name="Kublanov I.V."/>
        </authorList>
    </citation>
    <scope>NUCLEOTIDE SEQUENCE</scope>
    <source>
        <strain evidence="1">AArc-St2</strain>
    </source>
</reference>
<organism evidence="1 2">
    <name type="scientific">Natronocalculus amylovorans</name>
    <dbReference type="NCBI Taxonomy" id="2917812"/>
    <lineage>
        <taxon>Archaea</taxon>
        <taxon>Methanobacteriati</taxon>
        <taxon>Methanobacteriota</taxon>
        <taxon>Stenosarchaea group</taxon>
        <taxon>Halobacteria</taxon>
        <taxon>Halobacteriales</taxon>
        <taxon>Haloferacaceae</taxon>
        <taxon>Natronocalculus</taxon>
    </lineage>
</organism>
<gene>
    <name evidence="1" type="ORF">AArcSt2_04320</name>
</gene>
<evidence type="ECO:0000313" key="2">
    <source>
        <dbReference type="Proteomes" id="UP001203207"/>
    </source>
</evidence>
<dbReference type="EMBL" id="JAKRVX010000002">
    <property type="protein sequence ID" value="MCL9816163.1"/>
    <property type="molecule type" value="Genomic_DNA"/>
</dbReference>
<sequence>MKLLVAGSARVDAGKTTFSAGLIDSIEDAVGFKPRAGNDYWFDHDDVQRSIGEGRLYGKDVHTLTAVSATPEPEELQNPVHRLWRPTPDRRGLLGENGRTFLVDRVRTADGDRFIMNGDAEDAGLVPDAVYESLPLSNAPRVRSIPEFNELMAELYVPAFDRVESQINETDPVVVESYGDIATPVQSIDFDAVAVVEPTRARIYAGDRYETARSVASGSAQEGQLEERVDRVLEFIEPLSVHELPALTSSMRADPEAIATAYEDAYSGLLTAAQS</sequence>